<dbReference type="eggNOG" id="COG3170">
    <property type="taxonomic scope" value="Bacteria"/>
</dbReference>
<evidence type="ECO:0000313" key="4">
    <source>
        <dbReference type="Proteomes" id="UP000002207"/>
    </source>
</evidence>
<feature type="region of interest" description="Disordered" evidence="1">
    <location>
        <begin position="326"/>
        <end position="351"/>
    </location>
</feature>
<dbReference type="EMBL" id="CP001472">
    <property type="protein sequence ID" value="ACO33730.1"/>
    <property type="molecule type" value="Genomic_DNA"/>
</dbReference>
<keyword evidence="2" id="KW-0732">Signal</keyword>
<protein>
    <recommendedName>
        <fullName evidence="5">Lipoprotein</fullName>
    </recommendedName>
</protein>
<dbReference type="HOGENOM" id="CLU_789003_0_0_0"/>
<feature type="chain" id="PRO_5002909209" description="Lipoprotein" evidence="2">
    <location>
        <begin position="27"/>
        <end position="351"/>
    </location>
</feature>
<name>C1F1E4_ACIC5</name>
<evidence type="ECO:0000313" key="3">
    <source>
        <dbReference type="EMBL" id="ACO33730.1"/>
    </source>
</evidence>
<evidence type="ECO:0008006" key="5">
    <source>
        <dbReference type="Google" id="ProtNLM"/>
    </source>
</evidence>
<feature type="compositionally biased region" description="Low complexity" evidence="1">
    <location>
        <begin position="23"/>
        <end position="43"/>
    </location>
</feature>
<organism evidence="3 4">
    <name type="scientific">Acidobacterium capsulatum (strain ATCC 51196 / DSM 11244 / BCRC 80197 / JCM 7670 / NBRC 15755 / NCIMB 13165 / 161)</name>
    <dbReference type="NCBI Taxonomy" id="240015"/>
    <lineage>
        <taxon>Bacteria</taxon>
        <taxon>Pseudomonadati</taxon>
        <taxon>Acidobacteriota</taxon>
        <taxon>Terriglobia</taxon>
        <taxon>Terriglobales</taxon>
        <taxon>Acidobacteriaceae</taxon>
        <taxon>Acidobacterium</taxon>
    </lineage>
</organism>
<dbReference type="Proteomes" id="UP000002207">
    <property type="component" value="Chromosome"/>
</dbReference>
<feature type="region of interest" description="Disordered" evidence="1">
    <location>
        <begin position="23"/>
        <end position="73"/>
    </location>
</feature>
<dbReference type="InParanoid" id="C1F1E4"/>
<gene>
    <name evidence="3" type="ordered locus">ACP_2451</name>
</gene>
<keyword evidence="4" id="KW-1185">Reference proteome</keyword>
<proteinExistence type="predicted"/>
<dbReference type="KEGG" id="aca:ACP_2451"/>
<dbReference type="OrthoDB" id="117401at2"/>
<dbReference type="AlphaFoldDB" id="C1F1E4"/>
<feature type="signal peptide" evidence="2">
    <location>
        <begin position="1"/>
        <end position="26"/>
    </location>
</feature>
<feature type="compositionally biased region" description="Low complexity" evidence="1">
    <location>
        <begin position="326"/>
        <end position="345"/>
    </location>
</feature>
<feature type="compositionally biased region" description="Polar residues" evidence="1">
    <location>
        <begin position="45"/>
        <end position="57"/>
    </location>
</feature>
<sequence length="351" mass="36394">MRLSSVLLLCGLVAAVPALSTQSLSAQTTSAPNTGTTTASPAPQATGNSASTSQNSAPAAPLKLESLPPEPHTLTPAQIARLREQRILEATTQLARNEAAWGPARSTPGTSLDMVEAGRKSTPQGLQITYTFQVKGFKSTDNLRLIQWPLDENLKVLNTGLSLDGQGQLICPAITQGDCLSSMQPGDAVKFAATAARGEALRLAVFDDTTKQHAETTVIPFPLLYTGKSCQLEAMLGVKNAALVLLEGVGFPASKTIQIQAATNGENRAVSTTTSAKGQLLAAFMPVVANKTSGTTTLSYDGGPGCSPSLSFPWGEGSYHAVTQAEAATPQAAAPATKPTPAHSATLHKKH</sequence>
<reference evidence="3 4" key="1">
    <citation type="journal article" date="2009" name="Appl. Environ. Microbiol.">
        <title>Three genomes from the phylum Acidobacteria provide insight into the lifestyles of these microorganisms in soils.</title>
        <authorList>
            <person name="Ward N.L."/>
            <person name="Challacombe J.F."/>
            <person name="Janssen P.H."/>
            <person name="Henrissat B."/>
            <person name="Coutinho P.M."/>
            <person name="Wu M."/>
            <person name="Xie G."/>
            <person name="Haft D.H."/>
            <person name="Sait M."/>
            <person name="Badger J."/>
            <person name="Barabote R.D."/>
            <person name="Bradley B."/>
            <person name="Brettin T.S."/>
            <person name="Brinkac L.M."/>
            <person name="Bruce D."/>
            <person name="Creasy T."/>
            <person name="Daugherty S.C."/>
            <person name="Davidsen T.M."/>
            <person name="DeBoy R.T."/>
            <person name="Detter J.C."/>
            <person name="Dodson R.J."/>
            <person name="Durkin A.S."/>
            <person name="Ganapathy A."/>
            <person name="Gwinn-Giglio M."/>
            <person name="Han C.S."/>
            <person name="Khouri H."/>
            <person name="Kiss H."/>
            <person name="Kothari S.P."/>
            <person name="Madupu R."/>
            <person name="Nelson K.E."/>
            <person name="Nelson W.C."/>
            <person name="Paulsen I."/>
            <person name="Penn K."/>
            <person name="Ren Q."/>
            <person name="Rosovitz M.J."/>
            <person name="Selengut J.D."/>
            <person name="Shrivastava S."/>
            <person name="Sullivan S.A."/>
            <person name="Tapia R."/>
            <person name="Thompson L.S."/>
            <person name="Watkins K.L."/>
            <person name="Yang Q."/>
            <person name="Yu C."/>
            <person name="Zafar N."/>
            <person name="Zhou L."/>
            <person name="Kuske C.R."/>
        </authorList>
    </citation>
    <scope>NUCLEOTIDE SEQUENCE [LARGE SCALE GENOMIC DNA]</scope>
    <source>
        <strain evidence="4">ATCC 51196 / DSM 11244 / BCRC 80197 / JCM 7670 / NBRC 15755 / NCIMB 13165 / 161</strain>
    </source>
</reference>
<evidence type="ECO:0000256" key="2">
    <source>
        <dbReference type="SAM" id="SignalP"/>
    </source>
</evidence>
<evidence type="ECO:0000256" key="1">
    <source>
        <dbReference type="SAM" id="MobiDB-lite"/>
    </source>
</evidence>
<accession>C1F1E4</accession>
<dbReference type="RefSeq" id="WP_015897534.1">
    <property type="nucleotide sequence ID" value="NC_012483.1"/>
</dbReference>